<dbReference type="InterPro" id="IPR036638">
    <property type="entry name" value="HLH_DNA-bd_sf"/>
</dbReference>
<dbReference type="CDD" id="cd11387">
    <property type="entry name" value="bHLHzip_USF_MITF"/>
    <property type="match status" value="1"/>
</dbReference>
<dbReference type="Gene3D" id="4.10.280.10">
    <property type="entry name" value="Helix-loop-helix DNA-binding domain"/>
    <property type="match status" value="1"/>
</dbReference>
<feature type="region of interest" description="Disordered" evidence="5">
    <location>
        <begin position="1"/>
        <end position="46"/>
    </location>
</feature>
<feature type="region of interest" description="Disordered" evidence="5">
    <location>
        <begin position="497"/>
        <end position="518"/>
    </location>
</feature>
<feature type="region of interest" description="Disordered" evidence="5">
    <location>
        <begin position="60"/>
        <end position="79"/>
    </location>
</feature>
<keyword evidence="4" id="KW-0539">Nucleus</keyword>
<feature type="region of interest" description="Disordered" evidence="5">
    <location>
        <begin position="432"/>
        <end position="458"/>
    </location>
</feature>
<keyword evidence="2" id="KW-0805">Transcription regulation</keyword>
<dbReference type="InterPro" id="IPR011598">
    <property type="entry name" value="bHLH_dom"/>
</dbReference>
<feature type="compositionally biased region" description="Polar residues" evidence="5">
    <location>
        <begin position="148"/>
        <end position="159"/>
    </location>
</feature>
<dbReference type="EMBL" id="DF840843">
    <property type="protein sequence ID" value="GAT45155.1"/>
    <property type="molecule type" value="Genomic_DNA"/>
</dbReference>
<feature type="region of interest" description="Disordered" evidence="5">
    <location>
        <begin position="95"/>
        <end position="314"/>
    </location>
</feature>
<gene>
    <name evidence="7" type="ORF">MCHLO_02746</name>
</gene>
<feature type="domain" description="BHLH" evidence="6">
    <location>
        <begin position="396"/>
        <end position="478"/>
    </location>
</feature>
<feature type="compositionally biased region" description="Polar residues" evidence="5">
    <location>
        <begin position="374"/>
        <end position="383"/>
    </location>
</feature>
<name>A0ABQ0L1W5_MYCCL</name>
<keyword evidence="3" id="KW-0804">Transcription</keyword>
<protein>
    <recommendedName>
        <fullName evidence="6">BHLH domain-containing protein</fullName>
    </recommendedName>
</protein>
<evidence type="ECO:0000256" key="2">
    <source>
        <dbReference type="ARBA" id="ARBA00023015"/>
    </source>
</evidence>
<feature type="compositionally biased region" description="Basic and acidic residues" evidence="5">
    <location>
        <begin position="400"/>
        <end position="409"/>
    </location>
</feature>
<organism evidence="7 8">
    <name type="scientific">Mycena chlorophos</name>
    <name type="common">Agaric fungus</name>
    <name type="synonym">Agaricus chlorophos</name>
    <dbReference type="NCBI Taxonomy" id="658473"/>
    <lineage>
        <taxon>Eukaryota</taxon>
        <taxon>Fungi</taxon>
        <taxon>Dikarya</taxon>
        <taxon>Basidiomycota</taxon>
        <taxon>Agaricomycotina</taxon>
        <taxon>Agaricomycetes</taxon>
        <taxon>Agaricomycetidae</taxon>
        <taxon>Agaricales</taxon>
        <taxon>Marasmiineae</taxon>
        <taxon>Mycenaceae</taxon>
        <taxon>Mycena</taxon>
    </lineage>
</organism>
<dbReference type="SMART" id="SM00353">
    <property type="entry name" value="HLH"/>
    <property type="match status" value="1"/>
</dbReference>
<feature type="compositionally biased region" description="Low complexity" evidence="5">
    <location>
        <begin position="256"/>
        <end position="272"/>
    </location>
</feature>
<evidence type="ECO:0000313" key="7">
    <source>
        <dbReference type="EMBL" id="GAT45155.1"/>
    </source>
</evidence>
<accession>A0ABQ0L1W5</accession>
<feature type="compositionally biased region" description="Basic and acidic residues" evidence="5">
    <location>
        <begin position="432"/>
        <end position="447"/>
    </location>
</feature>
<evidence type="ECO:0000313" key="8">
    <source>
        <dbReference type="Proteomes" id="UP000815677"/>
    </source>
</evidence>
<feature type="compositionally biased region" description="Low complexity" evidence="5">
    <location>
        <begin position="189"/>
        <end position="206"/>
    </location>
</feature>
<evidence type="ECO:0000256" key="1">
    <source>
        <dbReference type="ARBA" id="ARBA00004123"/>
    </source>
</evidence>
<dbReference type="InterPro" id="IPR051732">
    <property type="entry name" value="USF"/>
</dbReference>
<evidence type="ECO:0000259" key="6">
    <source>
        <dbReference type="PROSITE" id="PS50888"/>
    </source>
</evidence>
<keyword evidence="8" id="KW-1185">Reference proteome</keyword>
<proteinExistence type="predicted"/>
<dbReference type="PANTHER" id="PTHR46117">
    <property type="entry name" value="FI24210P1"/>
    <property type="match status" value="1"/>
</dbReference>
<feature type="region of interest" description="Disordered" evidence="5">
    <location>
        <begin position="573"/>
        <end position="629"/>
    </location>
</feature>
<evidence type="ECO:0000256" key="5">
    <source>
        <dbReference type="SAM" id="MobiDB-lite"/>
    </source>
</evidence>
<dbReference type="PANTHER" id="PTHR46117:SF3">
    <property type="entry name" value="FI24210P1"/>
    <property type="match status" value="1"/>
</dbReference>
<feature type="compositionally biased region" description="Basic residues" evidence="5">
    <location>
        <begin position="178"/>
        <end position="188"/>
    </location>
</feature>
<evidence type="ECO:0000256" key="3">
    <source>
        <dbReference type="ARBA" id="ARBA00023163"/>
    </source>
</evidence>
<feature type="compositionally biased region" description="Polar residues" evidence="5">
    <location>
        <begin position="273"/>
        <end position="289"/>
    </location>
</feature>
<feature type="compositionally biased region" description="Low complexity" evidence="5">
    <location>
        <begin position="106"/>
        <end position="127"/>
    </location>
</feature>
<feature type="compositionally biased region" description="Gly residues" evidence="5">
    <location>
        <begin position="128"/>
        <end position="139"/>
    </location>
</feature>
<sequence length="629" mass="65878">MASTTDSFHLQPHHHIHDPFHIPSPPPDADSPPDNNALFSAMGPHFHPDINDELASLMSTDRSAHSHSPAATYAEDTNGYRPHTHNIFDISAPTSAAHHAGHHHVGSASSTSSSFPSHFSLASTSSNGGPGSNGSGSPGLGDAPPYHFNSTLPAINSSMRYDPHPPYIPSPSSFRSPSPHHSRSRSRSRPPSSHLAPTPAGGPTRTARTRRTGSFSSNSPPPRPVPQAIVIPGSNGNRGYPQGWFGPEYPHATPESLPSLTSLPSLPSLGSLNSIHSHSQHIGSPHTLNSPHSIGSPHPFHHGPHGHNSYSSANGYGSPVESKFGGMALNGNVGVGSMGSTGSAIHGGMPASQMSNANGAPPPPQQNGNGTPTEASTTKQSPSDKAAALANEKRRRRRESHNAVERRRRDNINEKISELATLIPECMLEEGTATKKEGDEDSKEGVKEGGSPTSGGQTVVKANKGMILRKSVEYIRYLQQLVTAQGARNRELEEQLKGYRGSASGSEASPPPSLGDANELINGAGLHAMSSMWGLASMPEGDGDEGGEEGHGHLHTLDAMDMPGVDMGMDVDDAASQAALAEKQRGRKATRAAAGPIKAKTSPRKTTAKKVALSDGDDGSEYSDGGMDV</sequence>
<dbReference type="Pfam" id="PF00010">
    <property type="entry name" value="HLH"/>
    <property type="match status" value="1"/>
</dbReference>
<dbReference type="SUPFAM" id="SSF47459">
    <property type="entry name" value="HLH, helix-loop-helix DNA-binding domain"/>
    <property type="match status" value="1"/>
</dbReference>
<reference evidence="7" key="1">
    <citation type="submission" date="2014-09" db="EMBL/GenBank/DDBJ databases">
        <title>Genome sequence of the luminous mushroom Mycena chlorophos for searching fungal bioluminescence genes.</title>
        <authorList>
            <person name="Tanaka Y."/>
            <person name="Kasuga D."/>
            <person name="Oba Y."/>
            <person name="Hase S."/>
            <person name="Sato K."/>
            <person name="Oba Y."/>
            <person name="Sakakibara Y."/>
        </authorList>
    </citation>
    <scope>NUCLEOTIDE SEQUENCE</scope>
</reference>
<evidence type="ECO:0000256" key="4">
    <source>
        <dbReference type="ARBA" id="ARBA00023242"/>
    </source>
</evidence>
<dbReference type="Proteomes" id="UP000815677">
    <property type="component" value="Unassembled WGS sequence"/>
</dbReference>
<feature type="region of interest" description="Disordered" evidence="5">
    <location>
        <begin position="341"/>
        <end position="409"/>
    </location>
</feature>
<comment type="subcellular location">
    <subcellularLocation>
        <location evidence="1">Nucleus</location>
    </subcellularLocation>
</comment>
<dbReference type="PROSITE" id="PS50888">
    <property type="entry name" value="BHLH"/>
    <property type="match status" value="1"/>
</dbReference>